<evidence type="ECO:0000259" key="7">
    <source>
        <dbReference type="PROSITE" id="PS51175"/>
    </source>
</evidence>
<keyword evidence="6" id="KW-0732">Signal</keyword>
<sequence length="822" mass="87287">MGRLKWAGPLLILLGLVAAGCDGNNGGKPEAGEMAAVRTYTNPISLQDEWGEYGLGDPFVFAYNGTYYLYVSTRDTDAGVKVWSSGDLVDWKYEGLCTEDPLTTAAYAPEVRYWNGKFYMYTSPAGQGHYALVADKPTGPFKIATDNFGRTIDGTMFVDDDGQWYFYYAGTMGIQAAPMTDPLTVAPDEVQTGAFMGGWTEGPTVFKRHGKYYMTYTGNHVFSSGYRVDAAVGDSPLQNFQSQPNNPVLLRTEGATVGLGHNSVVTGPDLDTQYMIYHNLEGHGVVGPLRHMNLDRIVWDGDLLQVAGPTSSKQEAPALPAFSDRFAREKLGKGWVSRGDAKWAIDAGQGQGQGLAAKGVGESGLSMLVAKAKTEDSYTAEYHVRLSSGKRGKAGVVFSYVDKNNYGIATWNTADGKLEARYIKDGVETMKASSAVPGNLDLAQLQMLRVEKAGSALTIYAEGMKLLTAELPTEAGAGAIGYAVENADASFGYIAFSNAVDGSSAGLAYAPLPGRVNAFQDEDGAARASGLAGDGAGGLAVTKLDASKPLTYRVNLADSGIFSFDFRVAAAGQGASLRLSEDGKPVVGELKVKPSGVSGAWQTVSAHGIKLAAGNHRLTLEVVSGTLDAAWISASPYALVVDKTDDFGVKFIPGWTRYEGVWSVKDGQLRVTSDEDGKILTGENGWTDYTVEADVAVPEEGGQAGILVRATEPASGSELNQNRNDFLLGYFAYVDAQGVHLAKHHYDTTPLADANMVLPKPGEIIHLKVVAAGDRIAVYAGGASAEPLISFVDDSDSAFLHGRVGFKSAGGSARFSAFRVHS</sequence>
<feature type="site" description="Important for catalytic activity, responsible for pKa modulation of the active site Glu and correct orientation of both the proton donor and substrate" evidence="5">
    <location>
        <position position="153"/>
    </location>
</feature>
<dbReference type="Proteomes" id="UP000272528">
    <property type="component" value="Chromosome"/>
</dbReference>
<evidence type="ECO:0000256" key="5">
    <source>
        <dbReference type="PIRSR" id="PIRSR606710-2"/>
    </source>
</evidence>
<keyword evidence="3" id="KW-0326">Glycosidase</keyword>
<evidence type="ECO:0000256" key="1">
    <source>
        <dbReference type="ARBA" id="ARBA00009865"/>
    </source>
</evidence>
<dbReference type="Gene3D" id="2.60.120.560">
    <property type="entry name" value="Exo-inulinase, domain 1"/>
    <property type="match status" value="2"/>
</dbReference>
<feature type="domain" description="CBM6" evidence="7">
    <location>
        <begin position="517"/>
        <end position="635"/>
    </location>
</feature>
<evidence type="ECO:0000256" key="2">
    <source>
        <dbReference type="ARBA" id="ARBA00022801"/>
    </source>
</evidence>
<keyword evidence="9" id="KW-1185">Reference proteome</keyword>
<dbReference type="CDD" id="cd08991">
    <property type="entry name" value="GH43_HoAraf43-like"/>
    <property type="match status" value="1"/>
</dbReference>
<dbReference type="KEGG" id="palb:EJC50_02145"/>
<dbReference type="InterPro" id="IPR005084">
    <property type="entry name" value="CBM6"/>
</dbReference>
<keyword evidence="2" id="KW-0378">Hydrolase</keyword>
<feature type="active site" description="Proton acceptor" evidence="4">
    <location>
        <position position="57"/>
    </location>
</feature>
<dbReference type="GO" id="GO:0030246">
    <property type="term" value="F:carbohydrate binding"/>
    <property type="evidence" value="ECO:0007669"/>
    <property type="project" value="InterPro"/>
</dbReference>
<dbReference type="PANTHER" id="PTHR42812">
    <property type="entry name" value="BETA-XYLOSIDASE"/>
    <property type="match status" value="1"/>
</dbReference>
<dbReference type="Pfam" id="PF03422">
    <property type="entry name" value="CBM_6"/>
    <property type="match status" value="1"/>
</dbReference>
<dbReference type="SUPFAM" id="SSF49785">
    <property type="entry name" value="Galactose-binding domain-like"/>
    <property type="match status" value="1"/>
</dbReference>
<dbReference type="Gene3D" id="2.115.10.20">
    <property type="entry name" value="Glycosyl hydrolase domain, family 43"/>
    <property type="match status" value="1"/>
</dbReference>
<name>A0A3Q8X1X2_9BACL</name>
<evidence type="ECO:0000313" key="8">
    <source>
        <dbReference type="EMBL" id="AZN38608.1"/>
    </source>
</evidence>
<gene>
    <name evidence="8" type="ORF">EJC50_02145</name>
</gene>
<dbReference type="PROSITE" id="PS51175">
    <property type="entry name" value="CBM6"/>
    <property type="match status" value="1"/>
</dbReference>
<dbReference type="RefSeq" id="WP_126011878.1">
    <property type="nucleotide sequence ID" value="NZ_CP034437.1"/>
</dbReference>
<dbReference type="InterPro" id="IPR051795">
    <property type="entry name" value="Glycosyl_Hydrlase_43"/>
</dbReference>
<organism evidence="8 9">
    <name type="scientific">Paenibacillus albus</name>
    <dbReference type="NCBI Taxonomy" id="2495582"/>
    <lineage>
        <taxon>Bacteria</taxon>
        <taxon>Bacillati</taxon>
        <taxon>Bacillota</taxon>
        <taxon>Bacilli</taxon>
        <taxon>Bacillales</taxon>
        <taxon>Paenibacillaceae</taxon>
        <taxon>Paenibacillus</taxon>
    </lineage>
</organism>
<feature type="chain" id="PRO_5038905668" evidence="6">
    <location>
        <begin position="21"/>
        <end position="822"/>
    </location>
</feature>
<evidence type="ECO:0000313" key="9">
    <source>
        <dbReference type="Proteomes" id="UP000272528"/>
    </source>
</evidence>
<proteinExistence type="inferred from homology"/>
<accession>A0A3Q8X1X2</accession>
<dbReference type="SUPFAM" id="SSF75005">
    <property type="entry name" value="Arabinanase/levansucrase/invertase"/>
    <property type="match status" value="1"/>
</dbReference>
<dbReference type="GO" id="GO:0004553">
    <property type="term" value="F:hydrolase activity, hydrolyzing O-glycosyl compounds"/>
    <property type="evidence" value="ECO:0007669"/>
    <property type="project" value="InterPro"/>
</dbReference>
<dbReference type="Gene3D" id="2.60.120.260">
    <property type="entry name" value="Galactose-binding domain-like"/>
    <property type="match status" value="1"/>
</dbReference>
<dbReference type="EMBL" id="CP034437">
    <property type="protein sequence ID" value="AZN38608.1"/>
    <property type="molecule type" value="Genomic_DNA"/>
</dbReference>
<evidence type="ECO:0000256" key="4">
    <source>
        <dbReference type="PIRSR" id="PIRSR606710-1"/>
    </source>
</evidence>
<dbReference type="OrthoDB" id="9801455at2"/>
<dbReference type="InterPro" id="IPR008979">
    <property type="entry name" value="Galactose-bd-like_sf"/>
</dbReference>
<feature type="signal peptide" evidence="6">
    <location>
        <begin position="1"/>
        <end position="20"/>
    </location>
</feature>
<evidence type="ECO:0000256" key="6">
    <source>
        <dbReference type="SAM" id="SignalP"/>
    </source>
</evidence>
<dbReference type="GO" id="GO:0005975">
    <property type="term" value="P:carbohydrate metabolic process"/>
    <property type="evidence" value="ECO:0007669"/>
    <property type="project" value="InterPro"/>
</dbReference>
<dbReference type="InterPro" id="IPR023296">
    <property type="entry name" value="Glyco_hydro_beta-prop_sf"/>
</dbReference>
<dbReference type="AlphaFoldDB" id="A0A3Q8X1X2"/>
<comment type="similarity">
    <text evidence="1">Belongs to the glycosyl hydrolase 43 family.</text>
</comment>
<evidence type="ECO:0000256" key="3">
    <source>
        <dbReference type="ARBA" id="ARBA00023295"/>
    </source>
</evidence>
<dbReference type="Pfam" id="PF04616">
    <property type="entry name" value="Glyco_hydro_43"/>
    <property type="match status" value="1"/>
</dbReference>
<dbReference type="PANTHER" id="PTHR42812:SF12">
    <property type="entry name" value="BETA-XYLOSIDASE-RELATED"/>
    <property type="match status" value="1"/>
</dbReference>
<dbReference type="PROSITE" id="PS51257">
    <property type="entry name" value="PROKAR_LIPOPROTEIN"/>
    <property type="match status" value="1"/>
</dbReference>
<protein>
    <submittedName>
        <fullName evidence="8">Carbohydrate-binding protein</fullName>
    </submittedName>
</protein>
<dbReference type="InterPro" id="IPR006710">
    <property type="entry name" value="Glyco_hydro_43"/>
</dbReference>
<reference evidence="9" key="1">
    <citation type="submission" date="2018-12" db="EMBL/GenBank/DDBJ databases">
        <title>Genome sequence of Peanibacillus sp.</title>
        <authorList>
            <person name="Subramani G."/>
            <person name="Srinivasan S."/>
            <person name="Kim M.K."/>
        </authorList>
    </citation>
    <scope>NUCLEOTIDE SEQUENCE [LARGE SCALE GENOMIC DNA]</scope>
    <source>
        <strain evidence="9">18JY67-1</strain>
    </source>
</reference>
<feature type="active site" description="Proton donor" evidence="4">
    <location>
        <position position="201"/>
    </location>
</feature>